<evidence type="ECO:0000313" key="1">
    <source>
        <dbReference type="EMBL" id="KAK0754179.1"/>
    </source>
</evidence>
<keyword evidence="2" id="KW-1185">Reference proteome</keyword>
<proteinExistence type="predicted"/>
<protein>
    <submittedName>
        <fullName evidence="1">Uncharacterized protein</fullName>
    </submittedName>
</protein>
<dbReference type="Proteomes" id="UP001172155">
    <property type="component" value="Unassembled WGS sequence"/>
</dbReference>
<name>A0AA40FAG6_9PEZI</name>
<dbReference type="AlphaFoldDB" id="A0AA40FAG6"/>
<accession>A0AA40FAG6</accession>
<reference evidence="1" key="1">
    <citation type="submission" date="2023-06" db="EMBL/GenBank/DDBJ databases">
        <title>Genome-scale phylogeny and comparative genomics of the fungal order Sordariales.</title>
        <authorList>
            <consortium name="Lawrence Berkeley National Laboratory"/>
            <person name="Hensen N."/>
            <person name="Bonometti L."/>
            <person name="Westerberg I."/>
            <person name="Brannstrom I.O."/>
            <person name="Guillou S."/>
            <person name="Cros-Aarteil S."/>
            <person name="Calhoun S."/>
            <person name="Haridas S."/>
            <person name="Kuo A."/>
            <person name="Mondo S."/>
            <person name="Pangilinan J."/>
            <person name="Riley R."/>
            <person name="LaButti K."/>
            <person name="Andreopoulos B."/>
            <person name="Lipzen A."/>
            <person name="Chen C."/>
            <person name="Yanf M."/>
            <person name="Daum C."/>
            <person name="Ng V."/>
            <person name="Clum A."/>
            <person name="Steindorff A."/>
            <person name="Ohm R."/>
            <person name="Martin F."/>
            <person name="Silar P."/>
            <person name="Natvig D."/>
            <person name="Lalanne C."/>
            <person name="Gautier V."/>
            <person name="Ament-velasquez S.L."/>
            <person name="Kruys A."/>
            <person name="Hutchinson M.I."/>
            <person name="Powell A.J."/>
            <person name="Barry K."/>
            <person name="Miller A.N."/>
            <person name="Grigoriev I.V."/>
            <person name="Debuchy R."/>
            <person name="Gladieux P."/>
            <person name="Thoren M.H."/>
            <person name="Johannesson H."/>
        </authorList>
    </citation>
    <scope>NUCLEOTIDE SEQUENCE</scope>
    <source>
        <strain evidence="1">SMH3187-1</strain>
    </source>
</reference>
<organism evidence="1 2">
    <name type="scientific">Schizothecium vesticola</name>
    <dbReference type="NCBI Taxonomy" id="314040"/>
    <lineage>
        <taxon>Eukaryota</taxon>
        <taxon>Fungi</taxon>
        <taxon>Dikarya</taxon>
        <taxon>Ascomycota</taxon>
        <taxon>Pezizomycotina</taxon>
        <taxon>Sordariomycetes</taxon>
        <taxon>Sordariomycetidae</taxon>
        <taxon>Sordariales</taxon>
        <taxon>Schizotheciaceae</taxon>
        <taxon>Schizothecium</taxon>
    </lineage>
</organism>
<comment type="caution">
    <text evidence="1">The sequence shown here is derived from an EMBL/GenBank/DDBJ whole genome shotgun (WGS) entry which is preliminary data.</text>
</comment>
<gene>
    <name evidence="1" type="ORF">B0T18DRAFT_303629</name>
</gene>
<evidence type="ECO:0000313" key="2">
    <source>
        <dbReference type="Proteomes" id="UP001172155"/>
    </source>
</evidence>
<feature type="non-terminal residue" evidence="1">
    <location>
        <position position="97"/>
    </location>
</feature>
<sequence>PAFTQKLTQMRLPLAPLVRLTTGTVHPRFPPTLLHFWLLTDAELDSLATFYHQRSPTCAWTSRYPCPVSWPRTGLGIEDKRRKMGRFIGLRGCESPV</sequence>
<dbReference type="EMBL" id="JAUKUD010000001">
    <property type="protein sequence ID" value="KAK0754179.1"/>
    <property type="molecule type" value="Genomic_DNA"/>
</dbReference>
<feature type="non-terminal residue" evidence="1">
    <location>
        <position position="1"/>
    </location>
</feature>